<comment type="caution">
    <text evidence="2">The sequence shown here is derived from an EMBL/GenBank/DDBJ whole genome shotgun (WGS) entry which is preliminary data.</text>
</comment>
<dbReference type="RefSeq" id="WP_133235128.1">
    <property type="nucleotide sequence ID" value="NZ_SOZE01000033.1"/>
</dbReference>
<dbReference type="EMBL" id="SOZE01000033">
    <property type="protein sequence ID" value="TFF34204.1"/>
    <property type="molecule type" value="Genomic_DNA"/>
</dbReference>
<evidence type="ECO:0000313" key="2">
    <source>
        <dbReference type="EMBL" id="TFF34204.1"/>
    </source>
</evidence>
<keyword evidence="1" id="KW-0812">Transmembrane</keyword>
<accession>A0A4Y8S752</accession>
<feature type="transmembrane region" description="Helical" evidence="1">
    <location>
        <begin position="20"/>
        <end position="38"/>
    </location>
</feature>
<sequence>MEGIGLNRLQTWSVKNPKSCTLIGLFIMALGLLCDHFSKDTHSTVWFLISHLFVIFGEVITVTFFLHTFIDQQQHEHFKQLLENVSQESKKELAQEAKFLGEEFNKLIGQLREQAEITITEINGNLFEAILKGRMPHQIVDAVIESNFFKTDLFRRDLKLSFDVVSIKDNELTLLQRTEFEIEYIYGETMEFEYNMPISISNTPLGMYELKEIGFKKNAGDRWKTRKIGEGIVLNGEDFLLERPITLQKNQKVLVFQDLIAKYKIGNGIVDNYFANHHTVNTIIEVNNLPYEYEFKLYPTFPSNNDMSEPDRTGTKISYNAIKFLVPGQGFGFSISKNISPS</sequence>
<keyword evidence="1" id="KW-0472">Membrane</keyword>
<evidence type="ECO:0000313" key="3">
    <source>
        <dbReference type="Proteomes" id="UP000297540"/>
    </source>
</evidence>
<gene>
    <name evidence="2" type="ORF">E2R66_22735</name>
</gene>
<keyword evidence="1" id="KW-1133">Transmembrane helix</keyword>
<dbReference type="AlphaFoldDB" id="A0A4Y8S752"/>
<feature type="transmembrane region" description="Helical" evidence="1">
    <location>
        <begin position="44"/>
        <end position="70"/>
    </location>
</feature>
<dbReference type="Proteomes" id="UP000297540">
    <property type="component" value="Unassembled WGS sequence"/>
</dbReference>
<dbReference type="OrthoDB" id="796057at2"/>
<keyword evidence="3" id="KW-1185">Reference proteome</keyword>
<name>A0A4Y8S752_9SPHI</name>
<organism evidence="2 3">
    <name type="scientific">Mucilaginibacter psychrotolerans</name>
    <dbReference type="NCBI Taxonomy" id="1524096"/>
    <lineage>
        <taxon>Bacteria</taxon>
        <taxon>Pseudomonadati</taxon>
        <taxon>Bacteroidota</taxon>
        <taxon>Sphingobacteriia</taxon>
        <taxon>Sphingobacteriales</taxon>
        <taxon>Sphingobacteriaceae</taxon>
        <taxon>Mucilaginibacter</taxon>
    </lineage>
</organism>
<protein>
    <submittedName>
        <fullName evidence="2">Uncharacterized protein</fullName>
    </submittedName>
</protein>
<evidence type="ECO:0000256" key="1">
    <source>
        <dbReference type="SAM" id="Phobius"/>
    </source>
</evidence>
<reference evidence="2 3" key="1">
    <citation type="journal article" date="2017" name="Int. J. Syst. Evol. Microbiol.">
        <title>Mucilaginibacterpsychrotolerans sp. nov., isolated from peatlands.</title>
        <authorList>
            <person name="Deng Y."/>
            <person name="Shen L."/>
            <person name="Xu B."/>
            <person name="Liu Y."/>
            <person name="Gu Z."/>
            <person name="Liu H."/>
            <person name="Zhou Y."/>
        </authorList>
    </citation>
    <scope>NUCLEOTIDE SEQUENCE [LARGE SCALE GENOMIC DNA]</scope>
    <source>
        <strain evidence="2 3">NH7-4</strain>
    </source>
</reference>
<proteinExistence type="predicted"/>